<keyword evidence="1" id="KW-0812">Transmembrane</keyword>
<keyword evidence="1" id="KW-0472">Membrane</keyword>
<name>A0AAN8IXN4_PATCE</name>
<evidence type="ECO:0000313" key="3">
    <source>
        <dbReference type="Proteomes" id="UP001347796"/>
    </source>
</evidence>
<dbReference type="Gene3D" id="1.20.140.150">
    <property type="match status" value="1"/>
</dbReference>
<organism evidence="2 3">
    <name type="scientific">Patella caerulea</name>
    <name type="common">Rayed Mediterranean limpet</name>
    <dbReference type="NCBI Taxonomy" id="87958"/>
    <lineage>
        <taxon>Eukaryota</taxon>
        <taxon>Metazoa</taxon>
        <taxon>Spiralia</taxon>
        <taxon>Lophotrochozoa</taxon>
        <taxon>Mollusca</taxon>
        <taxon>Gastropoda</taxon>
        <taxon>Patellogastropoda</taxon>
        <taxon>Patelloidea</taxon>
        <taxon>Patellidae</taxon>
        <taxon>Patella</taxon>
    </lineage>
</organism>
<feature type="transmembrane region" description="Helical" evidence="1">
    <location>
        <begin position="12"/>
        <end position="32"/>
    </location>
</feature>
<feature type="transmembrane region" description="Helical" evidence="1">
    <location>
        <begin position="95"/>
        <end position="114"/>
    </location>
</feature>
<feature type="transmembrane region" description="Helical" evidence="1">
    <location>
        <begin position="120"/>
        <end position="143"/>
    </location>
</feature>
<proteinExistence type="predicted"/>
<dbReference type="EMBL" id="JAZGQO010000021">
    <property type="protein sequence ID" value="KAK6165544.1"/>
    <property type="molecule type" value="Genomic_DNA"/>
</dbReference>
<keyword evidence="3" id="KW-1185">Reference proteome</keyword>
<accession>A0AAN8IXN4</accession>
<sequence>MKTLKPLTYKIGSGLILFAIVLAIIGIPTPAWNKSQRGLFMKCDGPAAFEGCKPIPKEDHSDWEYAVIVLAVMGFILMVVSFIMPYCCHQRTPSILCSVFAGVCLIISFAVYFQKASYCNVSWACYLTLISGIISFIGGVFLIPGKDYIYVNYAV</sequence>
<evidence type="ECO:0000256" key="1">
    <source>
        <dbReference type="SAM" id="Phobius"/>
    </source>
</evidence>
<keyword evidence="1" id="KW-1133">Transmembrane helix</keyword>
<protein>
    <submittedName>
        <fullName evidence="2">Uncharacterized protein</fullName>
    </submittedName>
</protein>
<reference evidence="2 3" key="1">
    <citation type="submission" date="2024-01" db="EMBL/GenBank/DDBJ databases">
        <title>The genome of the rayed Mediterranean limpet Patella caerulea (Linnaeus, 1758).</title>
        <authorList>
            <person name="Anh-Thu Weber A."/>
            <person name="Halstead-Nussloch G."/>
        </authorList>
    </citation>
    <scope>NUCLEOTIDE SEQUENCE [LARGE SCALE GENOMIC DNA]</scope>
    <source>
        <strain evidence="2">AATW-2023a</strain>
        <tissue evidence="2">Whole specimen</tissue>
    </source>
</reference>
<evidence type="ECO:0000313" key="2">
    <source>
        <dbReference type="EMBL" id="KAK6165544.1"/>
    </source>
</evidence>
<dbReference type="Proteomes" id="UP001347796">
    <property type="component" value="Unassembled WGS sequence"/>
</dbReference>
<feature type="transmembrane region" description="Helical" evidence="1">
    <location>
        <begin position="65"/>
        <end position="88"/>
    </location>
</feature>
<comment type="caution">
    <text evidence="2">The sequence shown here is derived from an EMBL/GenBank/DDBJ whole genome shotgun (WGS) entry which is preliminary data.</text>
</comment>
<gene>
    <name evidence="2" type="ORF">SNE40_022453</name>
</gene>
<dbReference type="AlphaFoldDB" id="A0AAN8IXN4"/>